<comment type="caution">
    <text evidence="3">The sequence shown here is derived from an EMBL/GenBank/DDBJ whole genome shotgun (WGS) entry which is preliminary data.</text>
</comment>
<feature type="chain" id="PRO_5037693999" description="Secreted protein" evidence="2">
    <location>
        <begin position="27"/>
        <end position="219"/>
    </location>
</feature>
<feature type="transmembrane region" description="Helical" evidence="1">
    <location>
        <begin position="42"/>
        <end position="64"/>
    </location>
</feature>
<feature type="signal peptide" evidence="2">
    <location>
        <begin position="1"/>
        <end position="26"/>
    </location>
</feature>
<dbReference type="Proteomes" id="UP000605361">
    <property type="component" value="Unassembled WGS sequence"/>
</dbReference>
<evidence type="ECO:0000313" key="4">
    <source>
        <dbReference type="Proteomes" id="UP000605361"/>
    </source>
</evidence>
<proteinExistence type="predicted"/>
<keyword evidence="1" id="KW-0472">Membrane</keyword>
<name>A0A931EYP3_9ACTN</name>
<accession>A0A931EYP3</accession>
<keyword evidence="4" id="KW-1185">Reference proteome</keyword>
<reference evidence="3" key="1">
    <citation type="submission" date="2020-11" db="EMBL/GenBank/DDBJ databases">
        <title>Whole-genome analyses of Nonomuraea sp. K274.</title>
        <authorList>
            <person name="Veyisoglu A."/>
        </authorList>
    </citation>
    <scope>NUCLEOTIDE SEQUENCE</scope>
    <source>
        <strain evidence="3">K274</strain>
    </source>
</reference>
<evidence type="ECO:0000256" key="1">
    <source>
        <dbReference type="SAM" id="Phobius"/>
    </source>
</evidence>
<keyword evidence="1" id="KW-0812">Transmembrane</keyword>
<dbReference type="RefSeq" id="WP_195897931.1">
    <property type="nucleotide sequence ID" value="NZ_JADOGI010000080.1"/>
</dbReference>
<keyword evidence="1" id="KW-1133">Transmembrane helix</keyword>
<gene>
    <name evidence="3" type="ORF">ITP53_25295</name>
</gene>
<protein>
    <recommendedName>
        <fullName evidence="5">Secreted protein</fullName>
    </recommendedName>
</protein>
<keyword evidence="2" id="KW-0732">Signal</keyword>
<evidence type="ECO:0000256" key="2">
    <source>
        <dbReference type="SAM" id="SignalP"/>
    </source>
</evidence>
<evidence type="ECO:0000313" key="3">
    <source>
        <dbReference type="EMBL" id="MBF8188989.1"/>
    </source>
</evidence>
<dbReference type="AlphaFoldDB" id="A0A931EYP3"/>
<dbReference type="EMBL" id="JADOGI010000080">
    <property type="protein sequence ID" value="MBF8188989.1"/>
    <property type="molecule type" value="Genomic_DNA"/>
</dbReference>
<evidence type="ECO:0008006" key="5">
    <source>
        <dbReference type="Google" id="ProtNLM"/>
    </source>
</evidence>
<sequence length="219" mass="21184">MNRVVKAAVAVTAFSLAAALSVPAQAEVRYNAARYDVGGVGGALSPISGLLGGLVGGGLLGGLLGGGSKAKDGQSTGTQMSEAEQDAIFESRAPYTSTPNSAEDVTNHGGPLPELSPILSGFSLGGSGLTSSLPLLSGAARMAQPATSAFTGSRGGYAAEDTTVRGAMGTVTGTLQGASVDPLTPIVKGATGVVAASGASGVYQGLASALGWVTTGLVS</sequence>
<organism evidence="3 4">
    <name type="scientific">Nonomuraea cypriaca</name>
    <dbReference type="NCBI Taxonomy" id="1187855"/>
    <lineage>
        <taxon>Bacteria</taxon>
        <taxon>Bacillati</taxon>
        <taxon>Actinomycetota</taxon>
        <taxon>Actinomycetes</taxon>
        <taxon>Streptosporangiales</taxon>
        <taxon>Streptosporangiaceae</taxon>
        <taxon>Nonomuraea</taxon>
    </lineage>
</organism>